<dbReference type="PROSITE" id="PS00671">
    <property type="entry name" value="D_2_HYDROXYACID_DH_3"/>
    <property type="match status" value="1"/>
</dbReference>
<reference evidence="7" key="1">
    <citation type="submission" date="2024-05" db="EMBL/GenBank/DDBJ databases">
        <title>Isolation and characterization of Sporomusa carbonis sp. nov., a carboxydotrophic hydrogenogen in the genus of Sporomusa isolated from a charcoal burning pile.</title>
        <authorList>
            <person name="Boeer T."/>
            <person name="Rosenbaum F."/>
            <person name="Eysell L."/>
            <person name="Mueller V."/>
            <person name="Daniel R."/>
            <person name="Poehlein A."/>
        </authorList>
    </citation>
    <scope>NUCLEOTIDE SEQUENCE [LARGE SCALE GENOMIC DNA]</scope>
    <source>
        <strain evidence="7">DSM 3132</strain>
    </source>
</reference>
<dbReference type="InterPro" id="IPR029753">
    <property type="entry name" value="D-isomer_DH_CS"/>
</dbReference>
<evidence type="ECO:0000256" key="1">
    <source>
        <dbReference type="ARBA" id="ARBA00005854"/>
    </source>
</evidence>
<dbReference type="InterPro" id="IPR050223">
    <property type="entry name" value="D-isomer_2-hydroxyacid_DH"/>
</dbReference>
<dbReference type="Proteomes" id="UP000216052">
    <property type="component" value="Chromosome"/>
</dbReference>
<organism evidence="7 8">
    <name type="scientific">Sporomusa acidovorans (strain ATCC 49682 / DSM 3132 / Mol)</name>
    <dbReference type="NCBI Taxonomy" id="1123286"/>
    <lineage>
        <taxon>Bacteria</taxon>
        <taxon>Bacillati</taxon>
        <taxon>Bacillota</taxon>
        <taxon>Negativicutes</taxon>
        <taxon>Selenomonadales</taxon>
        <taxon>Sporomusaceae</taxon>
        <taxon>Sporomusa</taxon>
    </lineage>
</organism>
<dbReference type="InterPro" id="IPR006140">
    <property type="entry name" value="D-isomer_DH_NAD-bd"/>
</dbReference>
<comment type="similarity">
    <text evidence="1 4">Belongs to the D-isomer specific 2-hydroxyacid dehydrogenase family.</text>
</comment>
<evidence type="ECO:0000256" key="3">
    <source>
        <dbReference type="ARBA" id="ARBA00023027"/>
    </source>
</evidence>
<dbReference type="RefSeq" id="WP_093793721.1">
    <property type="nucleotide sequence ID" value="NZ_CP155571.1"/>
</dbReference>
<evidence type="ECO:0000256" key="2">
    <source>
        <dbReference type="ARBA" id="ARBA00023002"/>
    </source>
</evidence>
<keyword evidence="3" id="KW-0520">NAD</keyword>
<keyword evidence="2 4" id="KW-0560">Oxidoreductase</keyword>
<evidence type="ECO:0000259" key="5">
    <source>
        <dbReference type="Pfam" id="PF00389"/>
    </source>
</evidence>
<accession>A0ABZ3J3X1</accession>
<proteinExistence type="inferred from homology"/>
<evidence type="ECO:0000313" key="8">
    <source>
        <dbReference type="Proteomes" id="UP000216052"/>
    </source>
</evidence>
<evidence type="ECO:0000259" key="6">
    <source>
        <dbReference type="Pfam" id="PF02826"/>
    </source>
</evidence>
<feature type="domain" description="D-isomer specific 2-hydroxyacid dehydrogenase NAD-binding" evidence="6">
    <location>
        <begin position="110"/>
        <end position="286"/>
    </location>
</feature>
<dbReference type="CDD" id="cd05301">
    <property type="entry name" value="GDH"/>
    <property type="match status" value="1"/>
</dbReference>
<dbReference type="EC" id="1.1.1.79" evidence="7"/>
<dbReference type="InterPro" id="IPR006139">
    <property type="entry name" value="D-isomer_2_OHA_DH_cat_dom"/>
</dbReference>
<dbReference type="PANTHER" id="PTHR10996:SF178">
    <property type="entry name" value="2-HYDROXYACID DEHYDROGENASE YGL185C-RELATED"/>
    <property type="match status" value="1"/>
</dbReference>
<protein>
    <submittedName>
        <fullName evidence="7">Glyoxylate/hydroxypyruvate reductase B</fullName>
        <ecNumber evidence="7">1.1.1.79</ecNumber>
    </submittedName>
</protein>
<dbReference type="SUPFAM" id="SSF51735">
    <property type="entry name" value="NAD(P)-binding Rossmann-fold domains"/>
    <property type="match status" value="1"/>
</dbReference>
<dbReference type="EMBL" id="CP155571">
    <property type="protein sequence ID" value="XFO73099.1"/>
    <property type="molecule type" value="Genomic_DNA"/>
</dbReference>
<evidence type="ECO:0000313" key="7">
    <source>
        <dbReference type="EMBL" id="XFO73099.1"/>
    </source>
</evidence>
<dbReference type="Gene3D" id="3.40.50.720">
    <property type="entry name" value="NAD(P)-binding Rossmann-like Domain"/>
    <property type="match status" value="2"/>
</dbReference>
<name>A0ABZ3J3X1_SPOA4</name>
<dbReference type="InterPro" id="IPR036291">
    <property type="entry name" value="NAD(P)-bd_dom_sf"/>
</dbReference>
<evidence type="ECO:0000256" key="4">
    <source>
        <dbReference type="RuleBase" id="RU003719"/>
    </source>
</evidence>
<dbReference type="SUPFAM" id="SSF52283">
    <property type="entry name" value="Formate/glycerate dehydrogenase catalytic domain-like"/>
    <property type="match status" value="1"/>
</dbReference>
<dbReference type="Pfam" id="PF02826">
    <property type="entry name" value="2-Hacid_dh_C"/>
    <property type="match status" value="1"/>
</dbReference>
<feature type="domain" description="D-isomer specific 2-hydroxyacid dehydrogenase catalytic" evidence="5">
    <location>
        <begin position="6"/>
        <end position="318"/>
    </location>
</feature>
<dbReference type="Pfam" id="PF00389">
    <property type="entry name" value="2-Hacid_dh"/>
    <property type="match status" value="1"/>
</dbReference>
<sequence length="324" mass="35322">MNKHKVVITGQVLPSALAAIKQQCEIYQWQETTPPQLADLIPWLQQAEGLFVTGNIKVNDTLLAAAPGLKVIVQPAVGYDNIDIKACTSRQIPFGNTPGVLNETTADLAFGLLMTAARRIHESWAWVRDGKWRPGVHFPLGIDLYNKTLGIVGMGAIGAAVAKRAQVSGMKVIYYNRRPRTDQEQLKVEYRTFSELLAEADFIIVLTPLTPESRGLFGAEEFAQMKPTAYLINAARGPVVDSQALYTALVNNEIAYAALDVTDPEPLPADHPLLTLPNILVVPHIGSATIETRNKMAMLAANNLLLGLAGKSLVTCVNTEVNYR</sequence>
<dbReference type="GO" id="GO:0030267">
    <property type="term" value="F:glyoxylate reductase (NADPH) activity"/>
    <property type="evidence" value="ECO:0007669"/>
    <property type="project" value="UniProtKB-EC"/>
</dbReference>
<dbReference type="PROSITE" id="PS00065">
    <property type="entry name" value="D_2_HYDROXYACID_DH_1"/>
    <property type="match status" value="1"/>
</dbReference>
<dbReference type="InterPro" id="IPR029752">
    <property type="entry name" value="D-isomer_DH_CS1"/>
</dbReference>
<keyword evidence="8" id="KW-1185">Reference proteome</keyword>
<dbReference type="PANTHER" id="PTHR10996">
    <property type="entry name" value="2-HYDROXYACID DEHYDROGENASE-RELATED"/>
    <property type="match status" value="1"/>
</dbReference>
<gene>
    <name evidence="7" type="primary">ghrB_2</name>
    <name evidence="7" type="ORF">SPACI_031730</name>
</gene>